<dbReference type="CDD" id="cd08474">
    <property type="entry name" value="PBP2_CrgA_like_5"/>
    <property type="match status" value="1"/>
</dbReference>
<dbReference type="PANTHER" id="PTHR30537">
    <property type="entry name" value="HTH-TYPE TRANSCRIPTIONAL REGULATOR"/>
    <property type="match status" value="1"/>
</dbReference>
<dbReference type="Gene3D" id="3.40.190.290">
    <property type="match status" value="1"/>
</dbReference>
<gene>
    <name evidence="7" type="ORF">FOB72_00155</name>
</gene>
<dbReference type="SUPFAM" id="SSF53850">
    <property type="entry name" value="Periplasmic binding protein-like II"/>
    <property type="match status" value="1"/>
</dbReference>
<keyword evidence="4" id="KW-0804">Transcription</keyword>
<dbReference type="AlphaFoldDB" id="A0A5P2GYK1"/>
<evidence type="ECO:0000256" key="5">
    <source>
        <dbReference type="SAM" id="MobiDB-lite"/>
    </source>
</evidence>
<comment type="similarity">
    <text evidence="1">Belongs to the LysR transcriptional regulatory family.</text>
</comment>
<accession>A0A5P2GYK1</accession>
<dbReference type="FunFam" id="1.10.10.10:FF:000001">
    <property type="entry name" value="LysR family transcriptional regulator"/>
    <property type="match status" value="1"/>
</dbReference>
<dbReference type="Proteomes" id="UP000322822">
    <property type="component" value="Chromosome 1"/>
</dbReference>
<dbReference type="Pfam" id="PF00126">
    <property type="entry name" value="HTH_1"/>
    <property type="match status" value="1"/>
</dbReference>
<dbReference type="InterPro" id="IPR036388">
    <property type="entry name" value="WH-like_DNA-bd_sf"/>
</dbReference>
<reference evidence="7 8" key="1">
    <citation type="submission" date="2019-09" db="EMBL/GenBank/DDBJ databases">
        <title>FDA dAtabase for Regulatory Grade micrObial Sequences (FDA-ARGOS): Supporting development and validation of Infectious Disease Dx tests.</title>
        <authorList>
            <person name="Sciortino C."/>
            <person name="Tallon L."/>
            <person name="Sadzewicz L."/>
            <person name="Vavikolanu K."/>
            <person name="Mehta A."/>
            <person name="Aluvathingal J."/>
            <person name="Nadendla S."/>
            <person name="Nandy P."/>
            <person name="Geyer C."/>
            <person name="Yan Y."/>
            <person name="Sichtig H."/>
        </authorList>
    </citation>
    <scope>NUCLEOTIDE SEQUENCE [LARGE SCALE GENOMIC DNA]</scope>
    <source>
        <strain evidence="7 8">FDAARGOS_664</strain>
    </source>
</reference>
<dbReference type="InterPro" id="IPR058163">
    <property type="entry name" value="LysR-type_TF_proteobact-type"/>
</dbReference>
<dbReference type="InterPro" id="IPR005119">
    <property type="entry name" value="LysR_subst-bd"/>
</dbReference>
<evidence type="ECO:0000256" key="4">
    <source>
        <dbReference type="ARBA" id="ARBA00023163"/>
    </source>
</evidence>
<dbReference type="InterPro" id="IPR000847">
    <property type="entry name" value="LysR_HTH_N"/>
</dbReference>
<feature type="domain" description="HTH lysR-type" evidence="6">
    <location>
        <begin position="4"/>
        <end position="61"/>
    </location>
</feature>
<dbReference type="Pfam" id="PF03466">
    <property type="entry name" value="LysR_substrate"/>
    <property type="match status" value="1"/>
</dbReference>
<evidence type="ECO:0000256" key="2">
    <source>
        <dbReference type="ARBA" id="ARBA00023015"/>
    </source>
</evidence>
<evidence type="ECO:0000256" key="3">
    <source>
        <dbReference type="ARBA" id="ARBA00023125"/>
    </source>
</evidence>
<evidence type="ECO:0000313" key="7">
    <source>
        <dbReference type="EMBL" id="QET00594.1"/>
    </source>
</evidence>
<evidence type="ECO:0000313" key="8">
    <source>
        <dbReference type="Proteomes" id="UP000322822"/>
    </source>
</evidence>
<dbReference type="InterPro" id="IPR036390">
    <property type="entry name" value="WH_DNA-bd_sf"/>
</dbReference>
<dbReference type="GO" id="GO:0003700">
    <property type="term" value="F:DNA-binding transcription factor activity"/>
    <property type="evidence" value="ECO:0007669"/>
    <property type="project" value="InterPro"/>
</dbReference>
<proteinExistence type="inferred from homology"/>
<protein>
    <submittedName>
        <fullName evidence="7">LysR family transcriptional regulator</fullName>
    </submittedName>
</protein>
<dbReference type="PANTHER" id="PTHR30537:SF5">
    <property type="entry name" value="HTH-TYPE TRANSCRIPTIONAL ACTIVATOR TTDR-RELATED"/>
    <property type="match status" value="1"/>
</dbReference>
<dbReference type="RefSeq" id="WP_150370682.1">
    <property type="nucleotide sequence ID" value="NZ_CP044065.1"/>
</dbReference>
<dbReference type="EMBL" id="CP044065">
    <property type="protein sequence ID" value="QET00594.1"/>
    <property type="molecule type" value="Genomic_DNA"/>
</dbReference>
<name>A0A5P2GYK1_9BURK</name>
<sequence>MSEPDFQSLRLFMRVAETQSFTAAADASGISVSAASYAVRTLEAQLGARLFNRTTRSVSLTEAGSAFMDRVAPLLEELQLAMHDVSVASNVSMGTLRLNIPSTASRLIIEPLLGRFLAAHPNISLDVAVDNSLVDIVTKGFDAGIRFDSVLGDDMVAIPLIASVPFVVVASPEYVAARGVPRHPRDLLKHECINYRSADSGALYRWEFEDRGQDKGKPQRLAVTGRVSSNDTALLLRAACDGYGFAYLAKESAGAALAEGRLVEVLQGWTSPAALYLYYYNRAAMPMKLRVFIDFVQAEIGRPELPLRAGAVKPKRKPRSTVRQAAARPQTRA</sequence>
<evidence type="ECO:0000256" key="1">
    <source>
        <dbReference type="ARBA" id="ARBA00009437"/>
    </source>
</evidence>
<keyword evidence="3" id="KW-0238">DNA-binding</keyword>
<feature type="region of interest" description="Disordered" evidence="5">
    <location>
        <begin position="309"/>
        <end position="333"/>
    </location>
</feature>
<dbReference type="GO" id="GO:0003677">
    <property type="term" value="F:DNA binding"/>
    <property type="evidence" value="ECO:0007669"/>
    <property type="project" value="UniProtKB-KW"/>
</dbReference>
<dbReference type="OrthoDB" id="9813056at2"/>
<organism evidence="7 8">
    <name type="scientific">Cupriavidus pauculus</name>
    <dbReference type="NCBI Taxonomy" id="82633"/>
    <lineage>
        <taxon>Bacteria</taxon>
        <taxon>Pseudomonadati</taxon>
        <taxon>Pseudomonadota</taxon>
        <taxon>Betaproteobacteria</taxon>
        <taxon>Burkholderiales</taxon>
        <taxon>Burkholderiaceae</taxon>
        <taxon>Cupriavidus</taxon>
    </lineage>
</organism>
<keyword evidence="2" id="KW-0805">Transcription regulation</keyword>
<dbReference type="Gene3D" id="1.10.10.10">
    <property type="entry name" value="Winged helix-like DNA-binding domain superfamily/Winged helix DNA-binding domain"/>
    <property type="match status" value="1"/>
</dbReference>
<dbReference type="PROSITE" id="PS50931">
    <property type="entry name" value="HTH_LYSR"/>
    <property type="match status" value="1"/>
</dbReference>
<dbReference type="SUPFAM" id="SSF46785">
    <property type="entry name" value="Winged helix' DNA-binding domain"/>
    <property type="match status" value="1"/>
</dbReference>
<evidence type="ECO:0000259" key="6">
    <source>
        <dbReference type="PROSITE" id="PS50931"/>
    </source>
</evidence>